<keyword evidence="4" id="KW-0687">Ribonucleoprotein</keyword>
<comment type="caution">
    <text evidence="4">The sequence shown here is derived from an EMBL/GenBank/DDBJ whole genome shotgun (WGS) entry which is preliminary data.</text>
</comment>
<dbReference type="PANTHER" id="PTHR43877:SF2">
    <property type="entry name" value="AMINOALKYLPHOSPHONATE N-ACETYLTRANSFERASE-RELATED"/>
    <property type="match status" value="1"/>
</dbReference>
<feature type="domain" description="N-acetyltransferase" evidence="3">
    <location>
        <begin position="5"/>
        <end position="155"/>
    </location>
</feature>
<name>A0A498CDZ4_9GAMM</name>
<evidence type="ECO:0000313" key="4">
    <source>
        <dbReference type="EMBL" id="RLK56129.1"/>
    </source>
</evidence>
<evidence type="ECO:0000313" key="5">
    <source>
        <dbReference type="Proteomes" id="UP000274786"/>
    </source>
</evidence>
<gene>
    <name evidence="4" type="ORF">BCL79_0503</name>
</gene>
<dbReference type="InterPro" id="IPR000182">
    <property type="entry name" value="GNAT_dom"/>
</dbReference>
<dbReference type="AlphaFoldDB" id="A0A498CDZ4"/>
<protein>
    <submittedName>
        <fullName evidence="4">Ribosomal protein S18 acetylase RimI-like enzyme</fullName>
    </submittedName>
</protein>
<evidence type="ECO:0000256" key="2">
    <source>
        <dbReference type="ARBA" id="ARBA00023315"/>
    </source>
</evidence>
<keyword evidence="1" id="KW-0808">Transferase</keyword>
<dbReference type="PROSITE" id="PS51186">
    <property type="entry name" value="GNAT"/>
    <property type="match status" value="1"/>
</dbReference>
<accession>A0A498CDZ4</accession>
<dbReference type="RefSeq" id="WP_121037016.1">
    <property type="nucleotide sequence ID" value="NZ_RCDC01000004.1"/>
</dbReference>
<dbReference type="Gene3D" id="3.40.630.30">
    <property type="match status" value="1"/>
</dbReference>
<organism evidence="4 5">
    <name type="scientific">Stenotrophomonas rhizophila</name>
    <dbReference type="NCBI Taxonomy" id="216778"/>
    <lineage>
        <taxon>Bacteria</taxon>
        <taxon>Pseudomonadati</taxon>
        <taxon>Pseudomonadota</taxon>
        <taxon>Gammaproteobacteria</taxon>
        <taxon>Lysobacterales</taxon>
        <taxon>Lysobacteraceae</taxon>
        <taxon>Stenotrophomonas</taxon>
    </lineage>
</organism>
<dbReference type="GO" id="GO:0016747">
    <property type="term" value="F:acyltransferase activity, transferring groups other than amino-acyl groups"/>
    <property type="evidence" value="ECO:0007669"/>
    <property type="project" value="InterPro"/>
</dbReference>
<dbReference type="Proteomes" id="UP000274786">
    <property type="component" value="Unassembled WGS sequence"/>
</dbReference>
<evidence type="ECO:0000256" key="1">
    <source>
        <dbReference type="ARBA" id="ARBA00022679"/>
    </source>
</evidence>
<dbReference type="InterPro" id="IPR016181">
    <property type="entry name" value="Acyl_CoA_acyltransferase"/>
</dbReference>
<sequence>MVNHLHYRRALPDDAAACIDLRGRTRENAFSAAQLAELGITEDSWAAGIRDDALPGHIALEDGRMVGYCFGDREGGEIVVLALLPAYEGRGIGRHLLDLAIADLVEAGHTRLILGCAADPAVRSHGFYRYLGWRPTGEIDALGDEVLELHVGATP</sequence>
<dbReference type="SUPFAM" id="SSF55729">
    <property type="entry name" value="Acyl-CoA N-acyltransferases (Nat)"/>
    <property type="match status" value="1"/>
</dbReference>
<dbReference type="Pfam" id="PF00583">
    <property type="entry name" value="Acetyltransf_1"/>
    <property type="match status" value="1"/>
</dbReference>
<dbReference type="InterPro" id="IPR050832">
    <property type="entry name" value="Bact_Acetyltransf"/>
</dbReference>
<proteinExistence type="predicted"/>
<dbReference type="GO" id="GO:0005840">
    <property type="term" value="C:ribosome"/>
    <property type="evidence" value="ECO:0007669"/>
    <property type="project" value="UniProtKB-KW"/>
</dbReference>
<keyword evidence="2" id="KW-0012">Acyltransferase</keyword>
<dbReference type="CDD" id="cd04301">
    <property type="entry name" value="NAT_SF"/>
    <property type="match status" value="1"/>
</dbReference>
<dbReference type="PANTHER" id="PTHR43877">
    <property type="entry name" value="AMINOALKYLPHOSPHONATE N-ACETYLTRANSFERASE-RELATED-RELATED"/>
    <property type="match status" value="1"/>
</dbReference>
<dbReference type="EMBL" id="RCDC01000004">
    <property type="protein sequence ID" value="RLK56129.1"/>
    <property type="molecule type" value="Genomic_DNA"/>
</dbReference>
<dbReference type="OrthoDB" id="7356080at2"/>
<evidence type="ECO:0000259" key="3">
    <source>
        <dbReference type="PROSITE" id="PS51186"/>
    </source>
</evidence>
<reference evidence="4 5" key="1">
    <citation type="submission" date="2018-10" db="EMBL/GenBank/DDBJ databases">
        <title>Comparative analysis of microorganisms from saline springs in Andes Mountain Range, Colombia.</title>
        <authorList>
            <person name="Rubin E."/>
        </authorList>
    </citation>
    <scope>NUCLEOTIDE SEQUENCE [LARGE SCALE GENOMIC DNA]</scope>
    <source>
        <strain evidence="4 5">USBA GBX 843</strain>
    </source>
</reference>
<keyword evidence="4" id="KW-0689">Ribosomal protein</keyword>